<gene>
    <name evidence="9" type="primary">gluQ</name>
    <name evidence="9" type="ORF">MSP8886_04093</name>
</gene>
<dbReference type="EMBL" id="FLOB01000017">
    <property type="protein sequence ID" value="SBS37382.1"/>
    <property type="molecule type" value="Genomic_DNA"/>
</dbReference>
<dbReference type="NCBIfam" id="TIGR03838">
    <property type="entry name" value="queuosine_YadB"/>
    <property type="match status" value="1"/>
</dbReference>
<dbReference type="GO" id="GO:0008270">
    <property type="term" value="F:zinc ion binding"/>
    <property type="evidence" value="ECO:0007669"/>
    <property type="project" value="InterPro"/>
</dbReference>
<feature type="domain" description="Glutamyl/glutaminyl-tRNA synthetase class Ib catalytic" evidence="8">
    <location>
        <begin position="121"/>
        <end position="235"/>
    </location>
</feature>
<keyword evidence="2" id="KW-0479">Metal-binding</keyword>
<evidence type="ECO:0000256" key="5">
    <source>
        <dbReference type="ARBA" id="ARBA00022840"/>
    </source>
</evidence>
<keyword evidence="5 7" id="KW-0067">ATP-binding</keyword>
<dbReference type="SUPFAM" id="SSF52374">
    <property type="entry name" value="Nucleotidylyl transferase"/>
    <property type="match status" value="1"/>
</dbReference>
<dbReference type="GO" id="GO:0006424">
    <property type="term" value="P:glutamyl-tRNA aminoacylation"/>
    <property type="evidence" value="ECO:0007669"/>
    <property type="project" value="InterPro"/>
</dbReference>
<dbReference type="STRING" id="1792290.MSP8886_04093"/>
<dbReference type="Gene3D" id="3.40.50.620">
    <property type="entry name" value="HUPs"/>
    <property type="match status" value="1"/>
</dbReference>
<dbReference type="RefSeq" id="WP_067020364.1">
    <property type="nucleotide sequence ID" value="NZ_FLOB01000017.1"/>
</dbReference>
<name>A0A1A8TUR1_9GAMM</name>
<dbReference type="InterPro" id="IPR014729">
    <property type="entry name" value="Rossmann-like_a/b/a_fold"/>
</dbReference>
<dbReference type="NCBIfam" id="NF004314">
    <property type="entry name" value="PRK05710.1-3"/>
    <property type="match status" value="1"/>
</dbReference>
<dbReference type="GO" id="GO:0005524">
    <property type="term" value="F:ATP binding"/>
    <property type="evidence" value="ECO:0007669"/>
    <property type="project" value="UniProtKB-KW"/>
</dbReference>
<dbReference type="GO" id="GO:0004818">
    <property type="term" value="F:glutamate-tRNA ligase activity"/>
    <property type="evidence" value="ECO:0007669"/>
    <property type="project" value="TreeGrafter"/>
</dbReference>
<dbReference type="EC" id="6.1.1.-" evidence="9"/>
<dbReference type="PANTHER" id="PTHR43311">
    <property type="entry name" value="GLUTAMATE--TRNA LIGASE"/>
    <property type="match status" value="1"/>
</dbReference>
<accession>A0A1A8TUR1</accession>
<keyword evidence="3 7" id="KW-0547">Nucleotide-binding</keyword>
<dbReference type="InterPro" id="IPR000924">
    <property type="entry name" value="Glu/Gln-tRNA-synth"/>
</dbReference>
<reference evidence="9 10" key="1">
    <citation type="submission" date="2016-06" db="EMBL/GenBank/DDBJ databases">
        <authorList>
            <person name="Kjaerup R.B."/>
            <person name="Dalgaard T.S."/>
            <person name="Juul-Madsen H.R."/>
        </authorList>
    </citation>
    <scope>NUCLEOTIDE SEQUENCE [LARGE SCALE GENOMIC DNA]</scope>
    <source>
        <strain evidence="9 10">CECT 8886</strain>
    </source>
</reference>
<evidence type="ECO:0000256" key="6">
    <source>
        <dbReference type="ARBA" id="ARBA00023146"/>
    </source>
</evidence>
<feature type="domain" description="Glutamyl/glutaminyl-tRNA synthetase class Ib catalytic" evidence="8">
    <location>
        <begin position="6"/>
        <end position="113"/>
    </location>
</feature>
<evidence type="ECO:0000256" key="2">
    <source>
        <dbReference type="ARBA" id="ARBA00022723"/>
    </source>
</evidence>
<dbReference type="OrthoDB" id="9807503at2"/>
<keyword evidence="10" id="KW-1185">Reference proteome</keyword>
<dbReference type="GO" id="GO:0006400">
    <property type="term" value="P:tRNA modification"/>
    <property type="evidence" value="ECO:0007669"/>
    <property type="project" value="InterPro"/>
</dbReference>
<evidence type="ECO:0000256" key="7">
    <source>
        <dbReference type="RuleBase" id="RU363037"/>
    </source>
</evidence>
<dbReference type="PRINTS" id="PR00987">
    <property type="entry name" value="TRNASYNTHGLU"/>
</dbReference>
<protein>
    <submittedName>
        <fullName evidence="9">Glutamyl-Q tRNA(Asp) synthetase</fullName>
        <ecNumber evidence="9">6.1.1.-</ecNumber>
    </submittedName>
</protein>
<evidence type="ECO:0000256" key="4">
    <source>
        <dbReference type="ARBA" id="ARBA00022833"/>
    </source>
</evidence>
<keyword evidence="4" id="KW-0862">Zinc</keyword>
<dbReference type="InterPro" id="IPR022380">
    <property type="entry name" value="Glu-Q_tRNA(Asp)_Synthase"/>
</dbReference>
<comment type="similarity">
    <text evidence="7">Belongs to the class-I aminoacyl-tRNA synthetase family.</text>
</comment>
<sequence>MSQCYRGRFAPSPTGPLHFGSLLCAVASYLDARQRNGTWLIRMEDVDGVRCKPEYAEQILATLNSYQLISDEPVRFQLPHADIYEYYLDQLKQHNHVFPCNCTRQSLVEHQGRHPDICQSTTNKPHSWRLKTQNDVYRCHDAIQGTLLFEQDLTGNHPILKRKDGYFSYQLAVVIDDHKQGITHLVRGADLIDTTAQQLYLFDLFGWPPPKLCHIPLIVNEQREKISKQNHAKAVPNGDLATLKRVMYYLGIQTDHTTNIQETLIQAIPQWSPNTFTKQRVMTLQASDTHFL</sequence>
<keyword evidence="6 7" id="KW-0030">Aminoacyl-tRNA synthetase</keyword>
<dbReference type="GO" id="GO:0005829">
    <property type="term" value="C:cytosol"/>
    <property type="evidence" value="ECO:0007669"/>
    <property type="project" value="TreeGrafter"/>
</dbReference>
<keyword evidence="7" id="KW-0648">Protein biosynthesis</keyword>
<evidence type="ECO:0000313" key="9">
    <source>
        <dbReference type="EMBL" id="SBS37382.1"/>
    </source>
</evidence>
<dbReference type="InterPro" id="IPR049940">
    <property type="entry name" value="GluQ/Sye"/>
</dbReference>
<dbReference type="InterPro" id="IPR020058">
    <property type="entry name" value="Glu/Gln-tRNA-synth_Ib_cat-dom"/>
</dbReference>
<keyword evidence="1 7" id="KW-0436">Ligase</keyword>
<evidence type="ECO:0000259" key="8">
    <source>
        <dbReference type="Pfam" id="PF00749"/>
    </source>
</evidence>
<dbReference type="Pfam" id="PF00749">
    <property type="entry name" value="tRNA-synt_1c"/>
    <property type="match status" value="2"/>
</dbReference>
<dbReference type="AlphaFoldDB" id="A0A1A8TUR1"/>
<evidence type="ECO:0000256" key="1">
    <source>
        <dbReference type="ARBA" id="ARBA00022598"/>
    </source>
</evidence>
<dbReference type="Proteomes" id="UP000092544">
    <property type="component" value="Unassembled WGS sequence"/>
</dbReference>
<dbReference type="PANTHER" id="PTHR43311:SF1">
    <property type="entry name" value="GLUTAMYL-Q TRNA(ASP) SYNTHETASE"/>
    <property type="match status" value="1"/>
</dbReference>
<evidence type="ECO:0000256" key="3">
    <source>
        <dbReference type="ARBA" id="ARBA00022741"/>
    </source>
</evidence>
<organism evidence="9 10">
    <name type="scientific">Marinomonas spartinae</name>
    <dbReference type="NCBI Taxonomy" id="1792290"/>
    <lineage>
        <taxon>Bacteria</taxon>
        <taxon>Pseudomonadati</taxon>
        <taxon>Pseudomonadota</taxon>
        <taxon>Gammaproteobacteria</taxon>
        <taxon>Oceanospirillales</taxon>
        <taxon>Oceanospirillaceae</taxon>
        <taxon>Marinomonas</taxon>
    </lineage>
</organism>
<evidence type="ECO:0000313" key="10">
    <source>
        <dbReference type="Proteomes" id="UP000092544"/>
    </source>
</evidence>
<proteinExistence type="inferred from homology"/>